<dbReference type="NCBIfam" id="NF003239">
    <property type="entry name" value="PRK04199.1-4"/>
    <property type="match status" value="1"/>
</dbReference>
<name>A0A0G4PF39_PENC3</name>
<accession>A0A0G4PF39</accession>
<evidence type="ECO:0000313" key="4">
    <source>
        <dbReference type="EMBL" id="CRL24892.1"/>
    </source>
</evidence>
<protein>
    <submittedName>
        <fullName evidence="4">Ribosomal protein L10e/L16</fullName>
    </submittedName>
</protein>
<dbReference type="PROSITE" id="PS01257">
    <property type="entry name" value="RIBOSOMAL_L10E"/>
    <property type="match status" value="1"/>
</dbReference>
<dbReference type="NCBIfam" id="TIGR00279">
    <property type="entry name" value="uL16_euk_arch"/>
    <property type="match status" value="1"/>
</dbReference>
<keyword evidence="5" id="KW-1185">Reference proteome</keyword>
<dbReference type="GO" id="GO:0005840">
    <property type="term" value="C:ribosome"/>
    <property type="evidence" value="ECO:0007669"/>
    <property type="project" value="UniProtKB-KW"/>
</dbReference>
<dbReference type="FunFam" id="3.90.1170.10:FF:000002">
    <property type="entry name" value="60S ribosomal protein L10"/>
    <property type="match status" value="1"/>
</dbReference>
<evidence type="ECO:0000256" key="2">
    <source>
        <dbReference type="ARBA" id="ARBA00022980"/>
    </source>
</evidence>
<evidence type="ECO:0000256" key="1">
    <source>
        <dbReference type="ARBA" id="ARBA00008931"/>
    </source>
</evidence>
<dbReference type="EMBL" id="HG793146">
    <property type="protein sequence ID" value="CRL24892.1"/>
    <property type="molecule type" value="Genomic_DNA"/>
</dbReference>
<dbReference type="CDD" id="cd01433">
    <property type="entry name" value="Ribosomal_L16_L10e"/>
    <property type="match status" value="1"/>
</dbReference>
<dbReference type="STRING" id="1429867.A0A0G4PF39"/>
<dbReference type="Pfam" id="PF00252">
    <property type="entry name" value="Ribosomal_L16"/>
    <property type="match status" value="1"/>
</dbReference>
<reference evidence="4 5" key="1">
    <citation type="journal article" date="2014" name="Nat. Commun.">
        <title>Multiple recent horizontal transfers of a large genomic region in cheese making fungi.</title>
        <authorList>
            <person name="Cheeseman K."/>
            <person name="Ropars J."/>
            <person name="Renault P."/>
            <person name="Dupont J."/>
            <person name="Gouzy J."/>
            <person name="Branca A."/>
            <person name="Abraham A.L."/>
            <person name="Ceppi M."/>
            <person name="Conseiller E."/>
            <person name="Debuchy R."/>
            <person name="Malagnac F."/>
            <person name="Goarin A."/>
            <person name="Silar P."/>
            <person name="Lacoste S."/>
            <person name="Sallet E."/>
            <person name="Bensimon A."/>
            <person name="Giraud T."/>
            <person name="Brygoo Y."/>
        </authorList>
    </citation>
    <scope>NUCLEOTIDE SEQUENCE [LARGE SCALE GENOMIC DNA]</scope>
    <source>
        <strain evidence="5">FM 013</strain>
    </source>
</reference>
<dbReference type="Gene3D" id="3.90.1170.10">
    <property type="entry name" value="Ribosomal protein L10e/L16"/>
    <property type="match status" value="1"/>
</dbReference>
<dbReference type="InterPro" id="IPR018255">
    <property type="entry name" value="Ribosomal_uL16_CS_euk_arc"/>
</dbReference>
<dbReference type="GO" id="GO:0006412">
    <property type="term" value="P:translation"/>
    <property type="evidence" value="ECO:0007669"/>
    <property type="project" value="InterPro"/>
</dbReference>
<dbReference type="Gene3D" id="3.30.60.300">
    <property type="match status" value="1"/>
</dbReference>
<dbReference type="GO" id="GO:1990904">
    <property type="term" value="C:ribonucleoprotein complex"/>
    <property type="evidence" value="ECO:0007669"/>
    <property type="project" value="UniProtKB-KW"/>
</dbReference>
<dbReference type="InterPro" id="IPR036920">
    <property type="entry name" value="Ribosomal_uL16_sf"/>
</dbReference>
<gene>
    <name evidence="4" type="ORF">PCAMFM013_S013g000135</name>
</gene>
<dbReference type="SUPFAM" id="SSF54686">
    <property type="entry name" value="Ribosomal protein L16p/L10e"/>
    <property type="match status" value="1"/>
</dbReference>
<evidence type="ECO:0000256" key="3">
    <source>
        <dbReference type="ARBA" id="ARBA00023274"/>
    </source>
</evidence>
<evidence type="ECO:0000313" key="5">
    <source>
        <dbReference type="Proteomes" id="UP000053732"/>
    </source>
</evidence>
<keyword evidence="2 4" id="KW-0689">Ribosomal protein</keyword>
<sequence>MARRPARCYRYCKNKPYPKSRFNRGVPDAKIRIFDLGRKKASVDEFPCTVHLVSNEYEQLSSEALEAARICANKHLVKTAGKESFHMRIRVHPYHVIRINKMLSVAGADRLQTGMRGAFGKPTGKVARVNVGQILISVRTVDRHRGTAVEALRRSMYKFPGRQKVVVSKMWGFTHLLRGEYLRLKEGGLVRSDGAYVQFCRRKGEVVGNVRDFPGAYSQVGVEA</sequence>
<dbReference type="InterPro" id="IPR001197">
    <property type="entry name" value="Ribosomal_uL16_euk_arch"/>
</dbReference>
<dbReference type="PIRSF" id="PIRSF005590">
    <property type="entry name" value="Ribosomal_L10"/>
    <property type="match status" value="1"/>
</dbReference>
<organism evidence="4 5">
    <name type="scientific">Penicillium camemberti (strain FM 013)</name>
    <dbReference type="NCBI Taxonomy" id="1429867"/>
    <lineage>
        <taxon>Eukaryota</taxon>
        <taxon>Fungi</taxon>
        <taxon>Dikarya</taxon>
        <taxon>Ascomycota</taxon>
        <taxon>Pezizomycotina</taxon>
        <taxon>Eurotiomycetes</taxon>
        <taxon>Eurotiomycetidae</taxon>
        <taxon>Eurotiales</taxon>
        <taxon>Aspergillaceae</taxon>
        <taxon>Penicillium</taxon>
    </lineage>
</organism>
<dbReference type="InterPro" id="IPR016180">
    <property type="entry name" value="Ribosomal_uL16_dom"/>
</dbReference>
<proteinExistence type="inferred from homology"/>
<dbReference type="PANTHER" id="PTHR11726">
    <property type="entry name" value="60S RIBOSOMAL PROTEIN L10"/>
    <property type="match status" value="1"/>
</dbReference>
<keyword evidence="3" id="KW-0687">Ribonucleoprotein</keyword>
<dbReference type="Proteomes" id="UP000053732">
    <property type="component" value="Unassembled WGS sequence"/>
</dbReference>
<dbReference type="GO" id="GO:0003735">
    <property type="term" value="F:structural constituent of ribosome"/>
    <property type="evidence" value="ECO:0007669"/>
    <property type="project" value="InterPro"/>
</dbReference>
<dbReference type="InterPro" id="IPR047873">
    <property type="entry name" value="Ribosomal_uL16"/>
</dbReference>
<dbReference type="AlphaFoldDB" id="A0A0G4PF39"/>
<comment type="similarity">
    <text evidence="1">Belongs to the universal ribosomal protein uL16 family.</text>
</comment>